<keyword evidence="1" id="KW-0479">Metal-binding</keyword>
<evidence type="ECO:0000256" key="1">
    <source>
        <dbReference type="ARBA" id="ARBA00022723"/>
    </source>
</evidence>
<evidence type="ECO:0000256" key="5">
    <source>
        <dbReference type="SAM" id="MobiDB-lite"/>
    </source>
</evidence>
<dbReference type="Gene3D" id="3.30.40.10">
    <property type="entry name" value="Zinc/RING finger domain, C3HC4 (zinc finger)"/>
    <property type="match status" value="1"/>
</dbReference>
<keyword evidence="2 4" id="KW-0863">Zinc-finger</keyword>
<keyword evidence="6" id="KW-0812">Transmembrane</keyword>
<evidence type="ECO:0000256" key="6">
    <source>
        <dbReference type="SAM" id="Phobius"/>
    </source>
</evidence>
<dbReference type="GO" id="GO:0061630">
    <property type="term" value="F:ubiquitin protein ligase activity"/>
    <property type="evidence" value="ECO:0007669"/>
    <property type="project" value="TreeGrafter"/>
</dbReference>
<dbReference type="SMART" id="SM00184">
    <property type="entry name" value="RING"/>
    <property type="match status" value="1"/>
</dbReference>
<feature type="compositionally biased region" description="Polar residues" evidence="5">
    <location>
        <begin position="436"/>
        <end position="450"/>
    </location>
</feature>
<feature type="region of interest" description="Disordered" evidence="5">
    <location>
        <begin position="361"/>
        <end position="450"/>
    </location>
</feature>
<dbReference type="GO" id="GO:0008270">
    <property type="term" value="F:zinc ion binding"/>
    <property type="evidence" value="ECO:0007669"/>
    <property type="project" value="UniProtKB-KW"/>
</dbReference>
<dbReference type="GO" id="GO:0012505">
    <property type="term" value="C:endomembrane system"/>
    <property type="evidence" value="ECO:0007669"/>
    <property type="project" value="TreeGrafter"/>
</dbReference>
<dbReference type="PANTHER" id="PTHR22763">
    <property type="entry name" value="RING ZINC FINGER PROTEIN"/>
    <property type="match status" value="1"/>
</dbReference>
<evidence type="ECO:0000259" key="7">
    <source>
        <dbReference type="PROSITE" id="PS50089"/>
    </source>
</evidence>
<reference evidence="8" key="1">
    <citation type="submission" date="2022-07" db="EMBL/GenBank/DDBJ databases">
        <title>Evaluation of T. orientalis genome assembly methods using nanopore sequencing and analysis of variation between genomes.</title>
        <authorList>
            <person name="Yam J."/>
            <person name="Micallef M.L."/>
            <person name="Liu M."/>
            <person name="Djordjevic S.P."/>
            <person name="Bogema D.R."/>
            <person name="Jenkins C."/>
        </authorList>
    </citation>
    <scope>NUCLEOTIDE SEQUENCE</scope>
    <source>
        <strain evidence="8">Fish Creek</strain>
    </source>
</reference>
<gene>
    <name evidence="8" type="ORF">MACJ_001122</name>
</gene>
<keyword evidence="6" id="KW-1133">Transmembrane helix</keyword>
<dbReference type="PROSITE" id="PS50089">
    <property type="entry name" value="ZF_RING_2"/>
    <property type="match status" value="1"/>
</dbReference>
<feature type="compositionally biased region" description="Basic and acidic residues" evidence="5">
    <location>
        <begin position="388"/>
        <end position="425"/>
    </location>
</feature>
<accession>A0A976M7W5</accession>
<organism evidence="8 9">
    <name type="scientific">Theileria orientalis</name>
    <dbReference type="NCBI Taxonomy" id="68886"/>
    <lineage>
        <taxon>Eukaryota</taxon>
        <taxon>Sar</taxon>
        <taxon>Alveolata</taxon>
        <taxon>Apicomplexa</taxon>
        <taxon>Aconoidasida</taxon>
        <taxon>Piroplasmida</taxon>
        <taxon>Theileriidae</taxon>
        <taxon>Theileria</taxon>
    </lineage>
</organism>
<keyword evidence="3" id="KW-0862">Zinc</keyword>
<proteinExistence type="predicted"/>
<feature type="compositionally biased region" description="Basic and acidic residues" evidence="5">
    <location>
        <begin position="557"/>
        <end position="582"/>
    </location>
</feature>
<sequence>MDTAEIQERQIETQSIGEEDQSNDGSPPSSQERSGPNRLMYQIRSMPLVSLLLGRNVPARNVIHDANSFFLMKCIMGFHLVILVTLVILSTFAIYHYNVRFYKNQTRPSETLIVCWLLRGIWRTLNSSWSLRYYCVGVETTPNLKLSQTFYNIVSILWIGLAVIFLGVSPKEDLKTTSSKICYFLLWATIASYVVPMLAYTLMCFLLYLTLFIVIYFRHGTIPLSSGAMPLSMLRKLKVQRYREVLKAINTSENINKLASEEGIGNTKPTDLGLTTPITIDDPLSDCVNNAEMLAERICSICILKINDDDKVFLLPCDMRHLFHRDCLRKWFKRSSECPICRSNISEILAERDKPVNKGIFEQSQPMGYSDQYPHQDPIPELGQYPVHESDCSRSDEAEQDHQEQIEEQRQQYDERDNEVVREDGQDANYGDGNIISMSNGKTNENNKQSVNSSNGDFIVVVDSVVVAPADHVDSVDVVKEVHSEHILSEEAVVDEITSETICEESHEPSNEPLNESLIESPNESSEPLNETMEKTEQPPNQLSKEDIILQESISEPDEKLQNTHKQVETEHGEKSEEREPLEVVIVEEKKEKVAAVEERVQNDPIL</sequence>
<evidence type="ECO:0000313" key="8">
    <source>
        <dbReference type="EMBL" id="UKJ90191.2"/>
    </source>
</evidence>
<protein>
    <recommendedName>
        <fullName evidence="7">RING-type domain-containing protein</fullName>
    </recommendedName>
</protein>
<dbReference type="InterPro" id="IPR001841">
    <property type="entry name" value="Znf_RING"/>
</dbReference>
<evidence type="ECO:0000256" key="3">
    <source>
        <dbReference type="ARBA" id="ARBA00022833"/>
    </source>
</evidence>
<dbReference type="AlphaFoldDB" id="A0A976M7W5"/>
<keyword evidence="6" id="KW-0472">Membrane</keyword>
<evidence type="ECO:0000256" key="2">
    <source>
        <dbReference type="ARBA" id="ARBA00022771"/>
    </source>
</evidence>
<feature type="region of interest" description="Disordered" evidence="5">
    <location>
        <begin position="492"/>
        <end position="582"/>
    </location>
</feature>
<evidence type="ECO:0000256" key="4">
    <source>
        <dbReference type="PROSITE-ProRule" id="PRU00175"/>
    </source>
</evidence>
<dbReference type="EMBL" id="CP056068">
    <property type="protein sequence ID" value="UKJ90191.2"/>
    <property type="molecule type" value="Genomic_DNA"/>
</dbReference>
<feature type="compositionally biased region" description="Polar residues" evidence="5">
    <location>
        <begin position="23"/>
        <end position="34"/>
    </location>
</feature>
<feature type="domain" description="RING-type" evidence="7">
    <location>
        <begin position="299"/>
        <end position="342"/>
    </location>
</feature>
<feature type="compositionally biased region" description="Basic and acidic residues" evidence="5">
    <location>
        <begin position="1"/>
        <end position="11"/>
    </location>
</feature>
<dbReference type="CDD" id="cd16454">
    <property type="entry name" value="RING-H2_PA-TM-RING"/>
    <property type="match status" value="1"/>
</dbReference>
<dbReference type="Proteomes" id="UP000244803">
    <property type="component" value="Chromosome 2"/>
</dbReference>
<evidence type="ECO:0000313" key="9">
    <source>
        <dbReference type="Proteomes" id="UP000244803"/>
    </source>
</evidence>
<name>A0A976M7W5_THEOR</name>
<feature type="transmembrane region" description="Helical" evidence="6">
    <location>
        <begin position="181"/>
        <end position="209"/>
    </location>
</feature>
<feature type="transmembrane region" description="Helical" evidence="6">
    <location>
        <begin position="150"/>
        <end position="169"/>
    </location>
</feature>
<dbReference type="GO" id="GO:0043161">
    <property type="term" value="P:proteasome-mediated ubiquitin-dependent protein catabolic process"/>
    <property type="evidence" value="ECO:0007669"/>
    <property type="project" value="TreeGrafter"/>
</dbReference>
<dbReference type="InterPro" id="IPR050731">
    <property type="entry name" value="HRD1_E3_ubiq-ligases"/>
</dbReference>
<dbReference type="InterPro" id="IPR013083">
    <property type="entry name" value="Znf_RING/FYVE/PHD"/>
</dbReference>
<dbReference type="Pfam" id="PF13639">
    <property type="entry name" value="zf-RING_2"/>
    <property type="match status" value="1"/>
</dbReference>
<dbReference type="OrthoDB" id="21204at2759"/>
<feature type="region of interest" description="Disordered" evidence="5">
    <location>
        <begin position="1"/>
        <end position="36"/>
    </location>
</feature>
<dbReference type="SUPFAM" id="SSF57850">
    <property type="entry name" value="RING/U-box"/>
    <property type="match status" value="1"/>
</dbReference>
<feature type="compositionally biased region" description="Low complexity" evidence="5">
    <location>
        <begin position="514"/>
        <end position="531"/>
    </location>
</feature>
<feature type="transmembrane region" description="Helical" evidence="6">
    <location>
        <begin position="70"/>
        <end position="95"/>
    </location>
</feature>